<dbReference type="GeneID" id="42364696"/>
<dbReference type="RefSeq" id="WP_153549955.1">
    <property type="nucleotide sequence ID" value="NZ_CP040089.1"/>
</dbReference>
<reference evidence="2" key="1">
    <citation type="submission" date="2019-05" db="EMBL/GenBank/DDBJ databases">
        <title>Candidatus Nanohalobium constans, a novel model system to study the DPANN nano-sized archaea: genomic and physiological characterization of a nanoarchaeon co-cultured with its chitinotrophic host.</title>
        <authorList>
            <person name="La Cono V."/>
            <person name="Arcadi E."/>
            <person name="Crisafi F."/>
            <person name="Denaro R."/>
            <person name="La Spada G."/>
            <person name="Messina E."/>
            <person name="Smedile F."/>
            <person name="Toshchakov S.V."/>
            <person name="Shevchenko M.A."/>
            <person name="Golyshin P.N."/>
            <person name="Golyshina O.V."/>
            <person name="Ferrer M."/>
            <person name="Rohde M."/>
            <person name="Mushegian A."/>
            <person name="Sorokin D.Y."/>
            <person name="Giuliano L."/>
            <person name="Yakimov M.M."/>
        </authorList>
    </citation>
    <scope>NUCLEOTIDE SEQUENCE [LARGE SCALE GENOMIC DNA]</scope>
    <source>
        <strain evidence="2">LC1Nh</strain>
    </source>
</reference>
<dbReference type="CDD" id="cd06223">
    <property type="entry name" value="PRTases_typeI"/>
    <property type="match status" value="1"/>
</dbReference>
<protein>
    <submittedName>
        <fullName evidence="1">Phosphoribosyltransferase</fullName>
    </submittedName>
</protein>
<keyword evidence="2" id="KW-1185">Reference proteome</keyword>
<keyword evidence="1" id="KW-0328">Glycosyltransferase</keyword>
<dbReference type="AlphaFoldDB" id="A0A5Q0UF87"/>
<dbReference type="KEGG" id="ncon:LC1Nh_0313"/>
<accession>A0A5Q0UF87</accession>
<evidence type="ECO:0000313" key="2">
    <source>
        <dbReference type="Proteomes" id="UP000377803"/>
    </source>
</evidence>
<proteinExistence type="predicted"/>
<gene>
    <name evidence="1" type="primary">comFC</name>
    <name evidence="1" type="ORF">LC1Nh_0313</name>
</gene>
<dbReference type="InterPro" id="IPR029057">
    <property type="entry name" value="PRTase-like"/>
</dbReference>
<name>A0A5Q0UF87_9ARCH</name>
<organism evidence="1 2">
    <name type="scientific">Candidatus Nanohalobium constans</name>
    <dbReference type="NCBI Taxonomy" id="2565781"/>
    <lineage>
        <taxon>Archaea</taxon>
        <taxon>Candidatus Nanohalarchaeota</taxon>
        <taxon>Candidatus Nanohalobia</taxon>
        <taxon>Candidatus Nanohalobiales</taxon>
        <taxon>Candidatus Nanohalobiaceae</taxon>
        <taxon>Candidatus Nanohalobium</taxon>
    </lineage>
</organism>
<evidence type="ECO:0000313" key="1">
    <source>
        <dbReference type="EMBL" id="QGA80216.1"/>
    </source>
</evidence>
<sequence length="203" mass="23113">MEENHFGKVEVSEFGTEVPVLGIGEYKKDQGEDEFSRRQVWFYVYGDEDIEEEFREKLKNTIESRFLEDEMSWDLMTLYPTHAEDDVNSNMQSLLKSLSEETGIQYQQVLERTHKVRESHELESEKAKIVNLEGSIDVKDFKGKNVILVDNLSLSGTSLAHGASRLLDAGAENVFGIVLGLSSEFPNKQVEKQGKTASRLMED</sequence>
<dbReference type="Proteomes" id="UP000377803">
    <property type="component" value="Chromosome"/>
</dbReference>
<keyword evidence="1" id="KW-0808">Transferase</keyword>
<dbReference type="EMBL" id="CP040089">
    <property type="protein sequence ID" value="QGA80216.1"/>
    <property type="molecule type" value="Genomic_DNA"/>
</dbReference>
<dbReference type="InterPro" id="IPR000836">
    <property type="entry name" value="PRTase_dom"/>
</dbReference>
<dbReference type="GO" id="GO:0016757">
    <property type="term" value="F:glycosyltransferase activity"/>
    <property type="evidence" value="ECO:0007669"/>
    <property type="project" value="UniProtKB-KW"/>
</dbReference>
<dbReference type="SUPFAM" id="SSF53271">
    <property type="entry name" value="PRTase-like"/>
    <property type="match status" value="1"/>
</dbReference>
<dbReference type="Gene3D" id="3.40.50.2020">
    <property type="match status" value="1"/>
</dbReference>